<evidence type="ECO:0000313" key="1">
    <source>
        <dbReference type="EMBL" id="SVA22263.1"/>
    </source>
</evidence>
<dbReference type="EMBL" id="UINC01005587">
    <property type="protein sequence ID" value="SVA22263.1"/>
    <property type="molecule type" value="Genomic_DNA"/>
</dbReference>
<organism evidence="1">
    <name type="scientific">marine metagenome</name>
    <dbReference type="NCBI Taxonomy" id="408172"/>
    <lineage>
        <taxon>unclassified sequences</taxon>
        <taxon>metagenomes</taxon>
        <taxon>ecological metagenomes</taxon>
    </lineage>
</organism>
<proteinExistence type="predicted"/>
<sequence>MSNIPRCCFVNQVIDFTEYPMLFKKEDNKFVYTKWIKKYQNCKKKSVETKSIEKEHIPSSVFGQYISER</sequence>
<gene>
    <name evidence="1" type="ORF">METZ01_LOCUS75117</name>
</gene>
<accession>A0A381U6W1</accession>
<name>A0A381U6W1_9ZZZZ</name>
<protein>
    <submittedName>
        <fullName evidence="1">Uncharacterized protein</fullName>
    </submittedName>
</protein>
<dbReference type="AlphaFoldDB" id="A0A381U6W1"/>
<reference evidence="1" key="1">
    <citation type="submission" date="2018-05" db="EMBL/GenBank/DDBJ databases">
        <authorList>
            <person name="Lanie J.A."/>
            <person name="Ng W.-L."/>
            <person name="Kazmierczak K.M."/>
            <person name="Andrzejewski T.M."/>
            <person name="Davidsen T.M."/>
            <person name="Wayne K.J."/>
            <person name="Tettelin H."/>
            <person name="Glass J.I."/>
            <person name="Rusch D."/>
            <person name="Podicherti R."/>
            <person name="Tsui H.-C.T."/>
            <person name="Winkler M.E."/>
        </authorList>
    </citation>
    <scope>NUCLEOTIDE SEQUENCE</scope>
</reference>